<name>A0A1Y6C9S4_9BACT</name>
<dbReference type="EMBL" id="FWZT01000016">
    <property type="protein sequence ID" value="SMF53397.1"/>
    <property type="molecule type" value="Genomic_DNA"/>
</dbReference>
<dbReference type="InterPro" id="IPR003333">
    <property type="entry name" value="CMAS"/>
</dbReference>
<feature type="active site" evidence="6">
    <location>
        <position position="395"/>
    </location>
</feature>
<dbReference type="PANTHER" id="PTHR43667">
    <property type="entry name" value="CYCLOPROPANE-FATTY-ACYL-PHOSPHOLIPID SYNTHASE"/>
    <property type="match status" value="1"/>
</dbReference>
<dbReference type="InterPro" id="IPR029063">
    <property type="entry name" value="SAM-dependent_MTases_sf"/>
</dbReference>
<keyword evidence="5" id="KW-0443">Lipid metabolism</keyword>
<reference evidence="8" key="1">
    <citation type="submission" date="2017-04" db="EMBL/GenBank/DDBJ databases">
        <authorList>
            <person name="Varghese N."/>
            <person name="Submissions S."/>
        </authorList>
    </citation>
    <scope>NUCLEOTIDE SEQUENCE [LARGE SCALE GENOMIC DNA]</scope>
    <source>
        <strain evidence="8">RKEM611</strain>
    </source>
</reference>
<evidence type="ECO:0000313" key="8">
    <source>
        <dbReference type="Proteomes" id="UP000192907"/>
    </source>
</evidence>
<organism evidence="7 8">
    <name type="scientific">Pseudobacteriovorax antillogorgiicola</name>
    <dbReference type="NCBI Taxonomy" id="1513793"/>
    <lineage>
        <taxon>Bacteria</taxon>
        <taxon>Pseudomonadati</taxon>
        <taxon>Bdellovibrionota</taxon>
        <taxon>Oligoflexia</taxon>
        <taxon>Oligoflexales</taxon>
        <taxon>Pseudobacteriovoracaceae</taxon>
        <taxon>Pseudobacteriovorax</taxon>
    </lineage>
</organism>
<evidence type="ECO:0000256" key="2">
    <source>
        <dbReference type="ARBA" id="ARBA00022603"/>
    </source>
</evidence>
<sequence>MIASTIPSSFRKLEQKSLPFFVGLIKKNLGQMKRGRLIIRDAHGANYLELGEGDEVRATINVYRPSFYKRLVLGGDLGLAETYMEGLWETNSLEDVFKWFILNYDSSPTMSGTRAQSSSIVSSRKVIDRVRHNLNRNSRTGSKNNIQDHYDLGNKFFEIFLDPTMTYSCGDFSETQDLEQAQVKKFERLAKIGRMADGLKILEVGTGWGEFSCFLAEHFNCEVVTTTISDQQYHFAKKKIEERGLSHKITVLNCDYRDLSGQFDRIFTVEMLEAVGDQFLSEFCKQAHSWLKPQGLIAHQVILCPDNRYESFRTGVDFIQRHIFPGSLIPSLQTILERMNRNGDYLLLDLQDIGRHYPTTLRAWQSNFNQHATEVKALGFKDDFIRKWNYYFSYCAAAFAMKHITVAQFALTRANNPSIDR</sequence>
<proteinExistence type="inferred from homology"/>
<gene>
    <name evidence="7" type="ORF">SAMN06296036_116120</name>
</gene>
<dbReference type="GO" id="GO:0008168">
    <property type="term" value="F:methyltransferase activity"/>
    <property type="evidence" value="ECO:0007669"/>
    <property type="project" value="UniProtKB-KW"/>
</dbReference>
<dbReference type="Gene3D" id="3.40.50.150">
    <property type="entry name" value="Vaccinia Virus protein VP39"/>
    <property type="match status" value="1"/>
</dbReference>
<dbReference type="Pfam" id="PF02353">
    <property type="entry name" value="CMAS"/>
    <property type="match status" value="1"/>
</dbReference>
<dbReference type="STRING" id="1513793.SAMN06296036_116120"/>
<dbReference type="Proteomes" id="UP000192907">
    <property type="component" value="Unassembled WGS sequence"/>
</dbReference>
<dbReference type="GO" id="GO:0032259">
    <property type="term" value="P:methylation"/>
    <property type="evidence" value="ECO:0007669"/>
    <property type="project" value="UniProtKB-KW"/>
</dbReference>
<comment type="similarity">
    <text evidence="1">Belongs to the CFA/CMAS family.</text>
</comment>
<evidence type="ECO:0000256" key="4">
    <source>
        <dbReference type="ARBA" id="ARBA00022691"/>
    </source>
</evidence>
<evidence type="ECO:0000256" key="3">
    <source>
        <dbReference type="ARBA" id="ARBA00022679"/>
    </source>
</evidence>
<dbReference type="CDD" id="cd02440">
    <property type="entry name" value="AdoMet_MTases"/>
    <property type="match status" value="1"/>
</dbReference>
<evidence type="ECO:0000256" key="1">
    <source>
        <dbReference type="ARBA" id="ARBA00010815"/>
    </source>
</evidence>
<evidence type="ECO:0000256" key="6">
    <source>
        <dbReference type="PIRSR" id="PIRSR003085-1"/>
    </source>
</evidence>
<evidence type="ECO:0000313" key="7">
    <source>
        <dbReference type="EMBL" id="SMF53397.1"/>
    </source>
</evidence>
<dbReference type="SUPFAM" id="SSF53335">
    <property type="entry name" value="S-adenosyl-L-methionine-dependent methyltransferases"/>
    <property type="match status" value="1"/>
</dbReference>
<accession>A0A1Y6C9S4</accession>
<protein>
    <submittedName>
        <fullName evidence="7">Cyclopropane-fatty-acyl-phospholipid synthase</fullName>
    </submittedName>
</protein>
<dbReference type="RefSeq" id="WP_132321682.1">
    <property type="nucleotide sequence ID" value="NZ_FWZT01000016.1"/>
</dbReference>
<dbReference type="OrthoDB" id="9782855at2"/>
<dbReference type="PIRSF" id="PIRSF003085">
    <property type="entry name" value="CMAS"/>
    <property type="match status" value="1"/>
</dbReference>
<dbReference type="GO" id="GO:0008610">
    <property type="term" value="P:lipid biosynthetic process"/>
    <property type="evidence" value="ECO:0007669"/>
    <property type="project" value="InterPro"/>
</dbReference>
<dbReference type="AlphaFoldDB" id="A0A1Y6C9S4"/>
<dbReference type="PANTHER" id="PTHR43667:SF2">
    <property type="entry name" value="FATTY ACID C-METHYL TRANSFERASE"/>
    <property type="match status" value="1"/>
</dbReference>
<keyword evidence="4" id="KW-0949">S-adenosyl-L-methionine</keyword>
<evidence type="ECO:0000256" key="5">
    <source>
        <dbReference type="ARBA" id="ARBA00023098"/>
    </source>
</evidence>
<keyword evidence="3" id="KW-0808">Transferase</keyword>
<keyword evidence="2" id="KW-0489">Methyltransferase</keyword>
<dbReference type="InterPro" id="IPR050723">
    <property type="entry name" value="CFA/CMAS"/>
</dbReference>
<keyword evidence="8" id="KW-1185">Reference proteome</keyword>